<sequence length="386" mass="42812">MRRHVLGQMTASSKTPVRPSMTVRDAGSCSSSRNTCAETVLKEQRSRFSSRCLQVRVDSRLNWLSAAESFVAGIQLLRFSLARSEWMICQTSQIAWTLDPEWIRNGQCTCWPSAFDQTTTSRNRRLTADSLRRHSLRCFALGLQRRENPSQTPPLPVYHSLGIIDSDACTPQIPYSSSAAPHACTEPSAADLNYGGPSMHGILTTFRVCGAVSTRNEAKLGTGPEHPQQRRARVAPDFPSTRGRGSSRPSSSCNKLSACQQLSARRQRIENHRWAHFILSTKPPPYPPMCEHIQLTAPCADCGEPAPTGEVKKVLDCGEEICPWSLYHPLSLYRNGCSIVDSDQGKLLLRASFTNTPVNEHRMRFTMKVNIQPLTSFSTAQGAGQH</sequence>
<protein>
    <submittedName>
        <fullName evidence="2">Uncharacterized protein</fullName>
    </submittedName>
</protein>
<reference evidence="2" key="1">
    <citation type="submission" date="2014-09" db="EMBL/GenBank/DDBJ databases">
        <title>Genome sequence of the luminous mushroom Mycena chlorophos for searching fungal bioluminescence genes.</title>
        <authorList>
            <person name="Tanaka Y."/>
            <person name="Kasuga D."/>
            <person name="Oba Y."/>
            <person name="Hase S."/>
            <person name="Sato K."/>
            <person name="Oba Y."/>
            <person name="Sakakibara Y."/>
        </authorList>
    </citation>
    <scope>NUCLEOTIDE SEQUENCE</scope>
</reference>
<dbReference type="EMBL" id="DF848815">
    <property type="protein sequence ID" value="GAT54948.1"/>
    <property type="molecule type" value="Genomic_DNA"/>
</dbReference>
<feature type="compositionally biased region" description="Low complexity" evidence="1">
    <location>
        <begin position="239"/>
        <end position="252"/>
    </location>
</feature>
<proteinExistence type="predicted"/>
<evidence type="ECO:0000313" key="2">
    <source>
        <dbReference type="EMBL" id="GAT54948.1"/>
    </source>
</evidence>
<evidence type="ECO:0000256" key="1">
    <source>
        <dbReference type="SAM" id="MobiDB-lite"/>
    </source>
</evidence>
<feature type="region of interest" description="Disordered" evidence="1">
    <location>
        <begin position="217"/>
        <end position="253"/>
    </location>
</feature>
<organism evidence="2 3">
    <name type="scientific">Mycena chlorophos</name>
    <name type="common">Agaric fungus</name>
    <name type="synonym">Agaricus chlorophos</name>
    <dbReference type="NCBI Taxonomy" id="658473"/>
    <lineage>
        <taxon>Eukaryota</taxon>
        <taxon>Fungi</taxon>
        <taxon>Dikarya</taxon>
        <taxon>Basidiomycota</taxon>
        <taxon>Agaricomycotina</taxon>
        <taxon>Agaricomycetes</taxon>
        <taxon>Agaricomycetidae</taxon>
        <taxon>Agaricales</taxon>
        <taxon>Marasmiineae</taxon>
        <taxon>Mycenaceae</taxon>
        <taxon>Mycena</taxon>
    </lineage>
</organism>
<name>A0ABQ0LV43_MYCCL</name>
<dbReference type="Proteomes" id="UP000815677">
    <property type="component" value="Unassembled WGS sequence"/>
</dbReference>
<feature type="region of interest" description="Disordered" evidence="1">
    <location>
        <begin position="1"/>
        <end position="26"/>
    </location>
</feature>
<keyword evidence="3" id="KW-1185">Reference proteome</keyword>
<gene>
    <name evidence="2" type="ORF">MCHLO_11765</name>
</gene>
<evidence type="ECO:0000313" key="3">
    <source>
        <dbReference type="Proteomes" id="UP000815677"/>
    </source>
</evidence>
<accession>A0ABQ0LV43</accession>